<dbReference type="SUPFAM" id="SSF53756">
    <property type="entry name" value="UDP-Glycosyltransferase/glycogen phosphorylase"/>
    <property type="match status" value="1"/>
</dbReference>
<dbReference type="Pfam" id="PF13692">
    <property type="entry name" value="Glyco_trans_1_4"/>
    <property type="match status" value="1"/>
</dbReference>
<sequence length="404" mass="46105">MQNDLHYNIICLSNQQWDYPLPTNKRHIMERMGKLGHRVLFVDPPINTGRLFLRQILRGQWPVSRLITQTYQQDNVLVYSPLNPVPDVKITTKLHISKIGSLAKNHFVPGNKTILWVYHVEMPLLKAYVNEISRDLLIYDCVDNYTAFPERSLFYSAVAPKQKIIEQEKMVTEKADLVFATTPGLVDKLNKYRETVYFMPNVGDYEKFKDVQKIKDKIPEDLASIRRPRIGFTGAIDEYKFDKDLLAKIARDHPNYNFVIIGPLALKDKEGSAKLLGVEGTSNVHFLGTRSFSIVQNYYAGFDAFIIPFQLNDYTVGGCFPIKFHDSLAAGLPTIVTDLPAYAPFKDVCYVSKSYDEFSKNIEQALREDSPEKIRARQRVAAENSWDGKLGKMLSLIAGVSKKV</sequence>
<dbReference type="PANTHER" id="PTHR12526:SF630">
    <property type="entry name" value="GLYCOSYLTRANSFERASE"/>
    <property type="match status" value="1"/>
</dbReference>
<dbReference type="PANTHER" id="PTHR12526">
    <property type="entry name" value="GLYCOSYLTRANSFERASE"/>
    <property type="match status" value="1"/>
</dbReference>
<dbReference type="Gene3D" id="3.40.50.2000">
    <property type="entry name" value="Glycogen Phosphorylase B"/>
    <property type="match status" value="1"/>
</dbReference>
<dbReference type="AlphaFoldDB" id="A0A7C4TLI4"/>
<evidence type="ECO:0000313" key="1">
    <source>
        <dbReference type="EMBL" id="HGW29744.1"/>
    </source>
</evidence>
<gene>
    <name evidence="1" type="ORF">ENR63_02375</name>
</gene>
<accession>A0A7C4TLI4</accession>
<proteinExistence type="predicted"/>
<dbReference type="GO" id="GO:0016740">
    <property type="term" value="F:transferase activity"/>
    <property type="evidence" value="ECO:0007669"/>
    <property type="project" value="UniProtKB-KW"/>
</dbReference>
<keyword evidence="1" id="KW-0808">Transferase</keyword>
<name>A0A7C4TLI4_UNCKA</name>
<organism evidence="1">
    <name type="scientific">candidate division WWE3 bacterium</name>
    <dbReference type="NCBI Taxonomy" id="2053526"/>
    <lineage>
        <taxon>Bacteria</taxon>
        <taxon>Katanobacteria</taxon>
    </lineage>
</organism>
<protein>
    <submittedName>
        <fullName evidence="1">Glycosyltransferase family 1 protein</fullName>
    </submittedName>
</protein>
<comment type="caution">
    <text evidence="1">The sequence shown here is derived from an EMBL/GenBank/DDBJ whole genome shotgun (WGS) entry which is preliminary data.</text>
</comment>
<reference evidence="1" key="1">
    <citation type="journal article" date="2020" name="mSystems">
        <title>Genome- and Community-Level Interaction Insights into Carbon Utilization and Element Cycling Functions of Hydrothermarchaeota in Hydrothermal Sediment.</title>
        <authorList>
            <person name="Zhou Z."/>
            <person name="Liu Y."/>
            <person name="Xu W."/>
            <person name="Pan J."/>
            <person name="Luo Z.H."/>
            <person name="Li M."/>
        </authorList>
    </citation>
    <scope>NUCLEOTIDE SEQUENCE [LARGE SCALE GENOMIC DNA]</scope>
    <source>
        <strain evidence="1">SpSt-417</strain>
    </source>
</reference>
<dbReference type="EMBL" id="DSRT01000126">
    <property type="protein sequence ID" value="HGW29744.1"/>
    <property type="molecule type" value="Genomic_DNA"/>
</dbReference>